<accession>A0ABS1FDZ4</accession>
<name>A0ABS1FDZ4_9PROT</name>
<keyword evidence="2" id="KW-1185">Reference proteome</keyword>
<comment type="caution">
    <text evidence="1">The sequence shown here is derived from an EMBL/GenBank/DDBJ whole genome shotgun (WGS) entry which is preliminary data.</text>
</comment>
<dbReference type="EMBL" id="JAENHM010000073">
    <property type="protein sequence ID" value="MBK1841427.1"/>
    <property type="molecule type" value="Genomic_DNA"/>
</dbReference>
<dbReference type="Proteomes" id="UP000652760">
    <property type="component" value="Unassembled WGS sequence"/>
</dbReference>
<protein>
    <submittedName>
        <fullName evidence="1">Uncharacterized protein</fullName>
    </submittedName>
</protein>
<evidence type="ECO:0000313" key="2">
    <source>
        <dbReference type="Proteomes" id="UP000652760"/>
    </source>
</evidence>
<reference evidence="2" key="1">
    <citation type="submission" date="2021-01" db="EMBL/GenBank/DDBJ databases">
        <title>Genome public.</title>
        <authorList>
            <person name="Liu C."/>
            <person name="Sun Q."/>
        </authorList>
    </citation>
    <scope>NUCLEOTIDE SEQUENCE [LARGE SCALE GENOMIC DNA]</scope>
    <source>
        <strain evidence="2">YIM B02556</strain>
    </source>
</reference>
<dbReference type="RefSeq" id="WP_200198088.1">
    <property type="nucleotide sequence ID" value="NZ_JAENHM010000073.1"/>
</dbReference>
<organism evidence="1 2">
    <name type="scientific">Azospirillum endophyticum</name>
    <dbReference type="NCBI Taxonomy" id="2800326"/>
    <lineage>
        <taxon>Bacteria</taxon>
        <taxon>Pseudomonadati</taxon>
        <taxon>Pseudomonadota</taxon>
        <taxon>Alphaproteobacteria</taxon>
        <taxon>Rhodospirillales</taxon>
        <taxon>Azospirillaceae</taxon>
        <taxon>Azospirillum</taxon>
    </lineage>
</organism>
<dbReference type="Pfam" id="PF20388">
    <property type="entry name" value="DUF6683"/>
    <property type="match status" value="1"/>
</dbReference>
<proteinExistence type="predicted"/>
<dbReference type="InterPro" id="IPR046505">
    <property type="entry name" value="DUF6683"/>
</dbReference>
<evidence type="ECO:0000313" key="1">
    <source>
        <dbReference type="EMBL" id="MBK1841427.1"/>
    </source>
</evidence>
<sequence length="240" mass="25439">MRKLLGVVALAIALGGNDAAAQQSIIDGWSWSTLVPSIAQTDVLGTHLRELRNEQERRNTPPPDVSRLGYAPSKARRSANLAAFVEKTRAVDPNGAADLQRLFAEGDIIERIGAAIAPVGLRTDNLADVYALWWITAWQATRGDNDTLGRDMYAAVRAQSAEALNGAGSPARASDAEKQELAEALLVQTALIDAAVEQAKGNPALMRQVERAVAKGARGMGLDMARMEITSGGFVPGGGR</sequence>
<gene>
    <name evidence="1" type="ORF">JHL17_28910</name>
</gene>